<keyword evidence="3" id="KW-0288">FMN</keyword>
<keyword evidence="8" id="KW-1185">Reference proteome</keyword>
<keyword evidence="2" id="KW-0285">Flavoprotein</keyword>
<reference evidence="7 8" key="1">
    <citation type="submission" date="2013-07" db="EMBL/GenBank/DDBJ databases">
        <title>The Genome Sequence of Kwoniella mangroviensis CBS10435.</title>
        <authorList>
            <consortium name="The Broad Institute Genome Sequencing Platform"/>
            <person name="Cuomo C."/>
            <person name="Litvintseva A."/>
            <person name="Chen Y."/>
            <person name="Heitman J."/>
            <person name="Sun S."/>
            <person name="Springer D."/>
            <person name="Dromer F."/>
            <person name="Young S.K."/>
            <person name="Zeng Q."/>
            <person name="Gargeya S."/>
            <person name="Fitzgerald M."/>
            <person name="Abouelleil A."/>
            <person name="Alvarado L."/>
            <person name="Berlin A.M."/>
            <person name="Chapman S.B."/>
            <person name="Dewar J."/>
            <person name="Goldberg J."/>
            <person name="Griggs A."/>
            <person name="Gujja S."/>
            <person name="Hansen M."/>
            <person name="Howarth C."/>
            <person name="Imamovic A."/>
            <person name="Larimer J."/>
            <person name="McCowan C."/>
            <person name="Murphy C."/>
            <person name="Pearson M."/>
            <person name="Priest M."/>
            <person name="Roberts A."/>
            <person name="Saif S."/>
            <person name="Shea T."/>
            <person name="Sykes S."/>
            <person name="Wortman J."/>
            <person name="Nusbaum C."/>
            <person name="Birren B."/>
        </authorList>
    </citation>
    <scope>NUCLEOTIDE SEQUENCE [LARGE SCALE GENOMIC DNA]</scope>
    <source>
        <strain evidence="7 8">CBS 10435</strain>
    </source>
</reference>
<name>A0A1B9IMR2_9TREE</name>
<dbReference type="Gene3D" id="2.30.110.10">
    <property type="entry name" value="Electron Transport, Fmn-binding Protein, Chain A"/>
    <property type="match status" value="1"/>
</dbReference>
<evidence type="ECO:0000256" key="4">
    <source>
        <dbReference type="ARBA" id="ARBA00038054"/>
    </source>
</evidence>
<evidence type="ECO:0000313" key="7">
    <source>
        <dbReference type="EMBL" id="OCF56654.1"/>
    </source>
</evidence>
<dbReference type="PANTHER" id="PTHR33798">
    <property type="entry name" value="FLAVOPROTEIN OXYGENASE"/>
    <property type="match status" value="1"/>
</dbReference>
<feature type="domain" description="Flavin reductase like" evidence="6">
    <location>
        <begin position="74"/>
        <end position="233"/>
    </location>
</feature>
<dbReference type="AlphaFoldDB" id="A0A1B9IMR2"/>
<reference evidence="8" key="2">
    <citation type="submission" date="2013-12" db="EMBL/GenBank/DDBJ databases">
        <title>Evolution of pathogenesis and genome organization in the Tremellales.</title>
        <authorList>
            <person name="Cuomo C."/>
            <person name="Litvintseva A."/>
            <person name="Heitman J."/>
            <person name="Chen Y."/>
            <person name="Sun S."/>
            <person name="Springer D."/>
            <person name="Dromer F."/>
            <person name="Young S."/>
            <person name="Zeng Q."/>
            <person name="Chapman S."/>
            <person name="Gujja S."/>
            <person name="Saif S."/>
            <person name="Birren B."/>
        </authorList>
    </citation>
    <scope>NUCLEOTIDE SEQUENCE [LARGE SCALE GENOMIC DNA]</scope>
    <source>
        <strain evidence="8">CBS 10435</strain>
    </source>
</reference>
<organism evidence="7 8">
    <name type="scientific">Kwoniella mangroviensis CBS 10435</name>
    <dbReference type="NCBI Taxonomy" id="1331196"/>
    <lineage>
        <taxon>Eukaryota</taxon>
        <taxon>Fungi</taxon>
        <taxon>Dikarya</taxon>
        <taxon>Basidiomycota</taxon>
        <taxon>Agaricomycotina</taxon>
        <taxon>Tremellomycetes</taxon>
        <taxon>Tremellales</taxon>
        <taxon>Cryptococcaceae</taxon>
        <taxon>Kwoniella</taxon>
    </lineage>
</organism>
<evidence type="ECO:0000256" key="3">
    <source>
        <dbReference type="ARBA" id="ARBA00022643"/>
    </source>
</evidence>
<evidence type="ECO:0000256" key="2">
    <source>
        <dbReference type="ARBA" id="ARBA00022630"/>
    </source>
</evidence>
<dbReference type="GO" id="GO:0010181">
    <property type="term" value="F:FMN binding"/>
    <property type="evidence" value="ECO:0007669"/>
    <property type="project" value="InterPro"/>
</dbReference>
<evidence type="ECO:0000256" key="5">
    <source>
        <dbReference type="SAM" id="MobiDB-lite"/>
    </source>
</evidence>
<dbReference type="SMART" id="SM00903">
    <property type="entry name" value="Flavin_Reduct"/>
    <property type="match status" value="1"/>
</dbReference>
<accession>A0A1B9IMR2</accession>
<dbReference type="InterPro" id="IPR002563">
    <property type="entry name" value="Flavin_Rdtase-like_dom"/>
</dbReference>
<dbReference type="OrthoDB" id="298012at2759"/>
<sequence>MTKHQPFKEVEASRPDFDVSYKPHYTKTAEPDFRPGQGLNGLPYSKEFKASKDGFRSVIPENEEKSDIYMMMISGVTPRPVAFVSTLSEDGITNLAPISYFNVCAHSPPIVMISVAKGNHPDGWKDTNHNILTTKEFCISIISESFLEASNYTAVDCPPEVDEWALSGLTQRSSETIKPPHVGESAFSMECNLQHSYEVKDDQGNSTSLIILGRVRRFHIRESVLDPSDPFKILTEKLRPIGRLGGISYSRTNQMVEIPRPVWDQVKDTPEVKEALKKGVKKL</sequence>
<comment type="cofactor">
    <cofactor evidence="1">
        <name>FMN</name>
        <dbReference type="ChEBI" id="CHEBI:58210"/>
    </cofactor>
</comment>
<feature type="region of interest" description="Disordered" evidence="5">
    <location>
        <begin position="1"/>
        <end position="21"/>
    </location>
</feature>
<dbReference type="Proteomes" id="UP000092583">
    <property type="component" value="Unassembled WGS sequence"/>
</dbReference>
<protein>
    <submittedName>
        <fullName evidence="7">Flavoprotein oxygenase</fullName>
    </submittedName>
</protein>
<evidence type="ECO:0000313" key="8">
    <source>
        <dbReference type="Proteomes" id="UP000092583"/>
    </source>
</evidence>
<dbReference type="InterPro" id="IPR012349">
    <property type="entry name" value="Split_barrel_FMN-bd"/>
</dbReference>
<dbReference type="PANTHER" id="PTHR33798:SF5">
    <property type="entry name" value="FLAVIN REDUCTASE LIKE DOMAIN-CONTAINING PROTEIN"/>
    <property type="match status" value="1"/>
</dbReference>
<gene>
    <name evidence="7" type="ORF">L486_05508</name>
</gene>
<dbReference type="STRING" id="1331196.A0A1B9IMR2"/>
<evidence type="ECO:0000259" key="6">
    <source>
        <dbReference type="SMART" id="SM00903"/>
    </source>
</evidence>
<proteinExistence type="inferred from homology"/>
<comment type="similarity">
    <text evidence="4">Belongs to the flavoredoxin family.</text>
</comment>
<dbReference type="Pfam" id="PF01613">
    <property type="entry name" value="Flavin_Reduct"/>
    <property type="match status" value="1"/>
</dbReference>
<dbReference type="EMBL" id="KI669464">
    <property type="protein sequence ID" value="OCF56654.1"/>
    <property type="molecule type" value="Genomic_DNA"/>
</dbReference>
<evidence type="ECO:0000256" key="1">
    <source>
        <dbReference type="ARBA" id="ARBA00001917"/>
    </source>
</evidence>
<dbReference type="SUPFAM" id="SSF50475">
    <property type="entry name" value="FMN-binding split barrel"/>
    <property type="match status" value="1"/>
</dbReference>